<reference evidence="3" key="1">
    <citation type="submission" date="2022-10" db="EMBL/GenBank/DDBJ databases">
        <title>Culturing micro-colonial fungi from biological soil crusts in the Mojave desert and describing Neophaeococcomyces mojavensis, and introducing the new genera and species Taxawa tesnikishii.</title>
        <authorList>
            <person name="Kurbessoian T."/>
            <person name="Stajich J.E."/>
        </authorList>
    </citation>
    <scope>NUCLEOTIDE SEQUENCE</scope>
    <source>
        <strain evidence="3">TK_41</strain>
    </source>
</reference>
<name>A0AA39CKI1_9EURO</name>
<evidence type="ECO:0000256" key="2">
    <source>
        <dbReference type="SAM" id="MobiDB-lite"/>
    </source>
</evidence>
<protein>
    <submittedName>
        <fullName evidence="3">Protein SOSEKI 1</fullName>
    </submittedName>
</protein>
<sequence>MKDTGEWKKGNGDQETGADGRNTLKDPKKIKKAQYRGQAATTENVRPHRSVSPDSSSTNNKMPAHLKFSSPKREEERHYEPRSTDSAFDESLEILDEPPDPDEVRPAPCQESPSLSEDTLCWAPSPSEDNHRASTGDDHGWFPIPACISDKEVDTLHNATPHPPVTKESLEELELTYIQSNVTLRIDINYDHDLHFTPMSGDKGEQKKREAKRYWLSLEVELRIVYQHSLLPSCAECDARRSLDPGSQGLDGRLLPLRRFKRRLPVLFKKLKELLVILVPEKDQYQISQYLDVPLLLQEVSHGLLDIVRLAKWLDGLLTSHCAPMRDISAHEMAEMIRQGAENGDVRTLIAGIEMLFQILEAMKLDVANHQIRSFRYLLIEDTVPFQQEFFKSKISRGNVEAEASHDWFRVLHEKHQHCLIDHQTPRSLPLAVLVHGMLEHCLWHDLKLPATLTYDQKRLKEIRVDIQDFIHLDMCLLVFTKLLRDVSGLKGSTSQLPSCSARQVMETHSLLRNRIMDITDGNPDEVPQIWLQYAEAIAIELNRAAFSMQLGSTVSIPAAKVVETTKLLTRVFEHEHRHQQRAQKLVLAIEKEAHQHARKFQNMSTLAISHDLKNWQQQRAQRYRWRLLPEMEDIARRLAHIASIHWRVWADLVYMASTSEQQLGISETDSISGDDFLKMTDTPMEYVQHGRR</sequence>
<dbReference type="GO" id="GO:0010737">
    <property type="term" value="P:protein kinase A signaling"/>
    <property type="evidence" value="ECO:0007669"/>
    <property type="project" value="TreeGrafter"/>
</dbReference>
<feature type="compositionally biased region" description="Basic and acidic residues" evidence="2">
    <location>
        <begin position="128"/>
        <end position="137"/>
    </location>
</feature>
<dbReference type="PANTHER" id="PTHR12832">
    <property type="entry name" value="TESTIS-SPECIFIC PROTEIN PBS13 T-COMPLEX 11"/>
    <property type="match status" value="1"/>
</dbReference>
<keyword evidence="4" id="KW-1185">Reference proteome</keyword>
<dbReference type="Proteomes" id="UP001172673">
    <property type="component" value="Unassembled WGS sequence"/>
</dbReference>
<feature type="compositionally biased region" description="Polar residues" evidence="2">
    <location>
        <begin position="52"/>
        <end position="61"/>
    </location>
</feature>
<accession>A0AA39CKI1</accession>
<organism evidence="3 4">
    <name type="scientific">Cladophialophora chaetospira</name>
    <dbReference type="NCBI Taxonomy" id="386627"/>
    <lineage>
        <taxon>Eukaryota</taxon>
        <taxon>Fungi</taxon>
        <taxon>Dikarya</taxon>
        <taxon>Ascomycota</taxon>
        <taxon>Pezizomycotina</taxon>
        <taxon>Eurotiomycetes</taxon>
        <taxon>Chaetothyriomycetidae</taxon>
        <taxon>Chaetothyriales</taxon>
        <taxon>Herpotrichiellaceae</taxon>
        <taxon>Cladophialophora</taxon>
    </lineage>
</organism>
<evidence type="ECO:0000256" key="1">
    <source>
        <dbReference type="ARBA" id="ARBA00010954"/>
    </source>
</evidence>
<feature type="compositionally biased region" description="Basic and acidic residues" evidence="2">
    <location>
        <begin position="1"/>
        <end position="12"/>
    </location>
</feature>
<dbReference type="InterPro" id="IPR008862">
    <property type="entry name" value="Tcp11"/>
</dbReference>
<dbReference type="Pfam" id="PF05794">
    <property type="entry name" value="Tcp11"/>
    <property type="match status" value="1"/>
</dbReference>
<feature type="region of interest" description="Disordered" evidence="2">
    <location>
        <begin position="1"/>
        <end position="137"/>
    </location>
</feature>
<evidence type="ECO:0000313" key="4">
    <source>
        <dbReference type="Proteomes" id="UP001172673"/>
    </source>
</evidence>
<dbReference type="AlphaFoldDB" id="A0AA39CKI1"/>
<dbReference type="PANTHER" id="PTHR12832:SF11">
    <property type="entry name" value="LD23868P"/>
    <property type="match status" value="1"/>
</dbReference>
<feature type="compositionally biased region" description="Basic and acidic residues" evidence="2">
    <location>
        <begin position="71"/>
        <end position="83"/>
    </location>
</feature>
<gene>
    <name evidence="3" type="primary">SOK1</name>
    <name evidence="3" type="ORF">H2200_004021</name>
</gene>
<comment type="caution">
    <text evidence="3">The sequence shown here is derived from an EMBL/GenBank/DDBJ whole genome shotgun (WGS) entry which is preliminary data.</text>
</comment>
<evidence type="ECO:0000313" key="3">
    <source>
        <dbReference type="EMBL" id="KAJ9612424.1"/>
    </source>
</evidence>
<comment type="similarity">
    <text evidence="1">Belongs to the TCP11 family.</text>
</comment>
<feature type="compositionally biased region" description="Acidic residues" evidence="2">
    <location>
        <begin position="87"/>
        <end position="101"/>
    </location>
</feature>
<dbReference type="EMBL" id="JAPDRK010000005">
    <property type="protein sequence ID" value="KAJ9612424.1"/>
    <property type="molecule type" value="Genomic_DNA"/>
</dbReference>
<proteinExistence type="inferred from homology"/>